<dbReference type="Proteomes" id="UP000623842">
    <property type="component" value="Unassembled WGS sequence"/>
</dbReference>
<protein>
    <recommendedName>
        <fullName evidence="2">Ice-binding protein C-terminal domain-containing protein</fullName>
    </recommendedName>
</protein>
<evidence type="ECO:0000313" key="3">
    <source>
        <dbReference type="EMBL" id="GHG04236.1"/>
    </source>
</evidence>
<accession>A0A919EP31</accession>
<comment type="caution">
    <text evidence="3">The sequence shown here is derived from an EMBL/GenBank/DDBJ whole genome shotgun (WGS) entry which is preliminary data.</text>
</comment>
<dbReference type="EMBL" id="BNCK01000010">
    <property type="protein sequence ID" value="GHG04236.1"/>
    <property type="molecule type" value="Genomic_DNA"/>
</dbReference>
<gene>
    <name evidence="3" type="ORF">GCM10017161_37160</name>
</gene>
<feature type="chain" id="PRO_5037641939" description="Ice-binding protein C-terminal domain-containing protein" evidence="1">
    <location>
        <begin position="19"/>
        <end position="200"/>
    </location>
</feature>
<dbReference type="NCBIfam" id="TIGR02595">
    <property type="entry name" value="PEP_CTERM"/>
    <property type="match status" value="1"/>
</dbReference>
<dbReference type="InterPro" id="IPR013424">
    <property type="entry name" value="Ice-binding_C"/>
</dbReference>
<dbReference type="RefSeq" id="WP_189773976.1">
    <property type="nucleotide sequence ID" value="NZ_BNCK01000010.1"/>
</dbReference>
<organism evidence="3 4">
    <name type="scientific">Thalassotalea marina</name>
    <dbReference type="NCBI Taxonomy" id="1673741"/>
    <lineage>
        <taxon>Bacteria</taxon>
        <taxon>Pseudomonadati</taxon>
        <taxon>Pseudomonadota</taxon>
        <taxon>Gammaproteobacteria</taxon>
        <taxon>Alteromonadales</taxon>
        <taxon>Colwelliaceae</taxon>
        <taxon>Thalassotalea</taxon>
    </lineage>
</organism>
<dbReference type="NCBIfam" id="NF038127">
    <property type="entry name" value="FDP_fam"/>
    <property type="match status" value="1"/>
</dbReference>
<proteinExistence type="predicted"/>
<keyword evidence="4" id="KW-1185">Reference proteome</keyword>
<evidence type="ECO:0000256" key="1">
    <source>
        <dbReference type="SAM" id="SignalP"/>
    </source>
</evidence>
<reference evidence="3" key="2">
    <citation type="submission" date="2020-09" db="EMBL/GenBank/DDBJ databases">
        <authorList>
            <person name="Sun Q."/>
            <person name="Kim S."/>
        </authorList>
    </citation>
    <scope>NUCLEOTIDE SEQUENCE</scope>
    <source>
        <strain evidence="3">KCTC 42731</strain>
    </source>
</reference>
<dbReference type="Pfam" id="PF07589">
    <property type="entry name" value="PEP-CTERM"/>
    <property type="match status" value="1"/>
</dbReference>
<keyword evidence="1" id="KW-0732">Signal</keyword>
<evidence type="ECO:0000259" key="2">
    <source>
        <dbReference type="Pfam" id="PF07589"/>
    </source>
</evidence>
<name>A0A919EP31_9GAMM</name>
<dbReference type="AlphaFoldDB" id="A0A919EP31"/>
<feature type="domain" description="Ice-binding protein C-terminal" evidence="2">
    <location>
        <begin position="175"/>
        <end position="197"/>
    </location>
</feature>
<feature type="signal peptide" evidence="1">
    <location>
        <begin position="1"/>
        <end position="18"/>
    </location>
</feature>
<sequence>MKKLIVAAALLLSFTANATLITSKSFTGNFDNDESRYYIQFDVTADNSTVDFTSWGYAGGVNAAGTVIADGGFDSQLFIFDSANTLLDSDDDSSTVVSASSNLSYDALISLTLDTGRYFAVLTQYNSDYISGDLLTGNWQPAGLTNFNGRTSFFAFDISGENLANIGGIGHDVTPVSEPGTLALFALTAFGFAARRKLAK</sequence>
<evidence type="ECO:0000313" key="4">
    <source>
        <dbReference type="Proteomes" id="UP000623842"/>
    </source>
</evidence>
<reference evidence="3" key="1">
    <citation type="journal article" date="2014" name="Int. J. Syst. Evol. Microbiol.">
        <title>Complete genome sequence of Corynebacterium casei LMG S-19264T (=DSM 44701T), isolated from a smear-ripened cheese.</title>
        <authorList>
            <consortium name="US DOE Joint Genome Institute (JGI-PGF)"/>
            <person name="Walter F."/>
            <person name="Albersmeier A."/>
            <person name="Kalinowski J."/>
            <person name="Ruckert C."/>
        </authorList>
    </citation>
    <scope>NUCLEOTIDE SEQUENCE</scope>
    <source>
        <strain evidence="3">KCTC 42731</strain>
    </source>
</reference>